<protein>
    <submittedName>
        <fullName evidence="4">DNA-binding response regulator</fullName>
    </submittedName>
</protein>
<dbReference type="InterPro" id="IPR011006">
    <property type="entry name" value="CheY-like_superfamily"/>
</dbReference>
<dbReference type="EMBL" id="CP015199">
    <property type="protein sequence ID" value="ANF52155.1"/>
    <property type="molecule type" value="Genomic_DNA"/>
</dbReference>
<accession>A0A172XZA6</accession>
<evidence type="ECO:0000313" key="4">
    <source>
        <dbReference type="EMBL" id="ANF52155.1"/>
    </source>
</evidence>
<feature type="domain" description="Response regulatory" evidence="2">
    <location>
        <begin position="2"/>
        <end position="115"/>
    </location>
</feature>
<dbReference type="AlphaFoldDB" id="A0A172XZA6"/>
<dbReference type="InterPro" id="IPR001789">
    <property type="entry name" value="Sig_transdc_resp-reg_receiver"/>
</dbReference>
<reference evidence="4 5" key="1">
    <citation type="submission" date="2016-04" db="EMBL/GenBank/DDBJ databases">
        <title>Complete Genome Sequence of Chryseobacterium sp. IHBB 10212.</title>
        <authorList>
            <person name="Pal M."/>
            <person name="Swarnkar M.K."/>
            <person name="Kaushal K."/>
            <person name="Chhibber S."/>
            <person name="Singh A.K."/>
            <person name="Gulati A."/>
        </authorList>
    </citation>
    <scope>NUCLEOTIDE SEQUENCE [LARGE SCALE GENOMIC DNA]</scope>
    <source>
        <strain evidence="4 5">IHBB 10212</strain>
    </source>
</reference>
<dbReference type="InterPro" id="IPR007492">
    <property type="entry name" value="LytTR_DNA-bd_dom"/>
</dbReference>
<dbReference type="OrthoDB" id="2168082at2"/>
<dbReference type="PROSITE" id="PS50930">
    <property type="entry name" value="HTH_LYTTR"/>
    <property type="match status" value="1"/>
</dbReference>
<feature type="domain" description="HTH LytTR-type" evidence="3">
    <location>
        <begin position="147"/>
        <end position="217"/>
    </location>
</feature>
<dbReference type="SMART" id="SM00850">
    <property type="entry name" value="LytTR"/>
    <property type="match status" value="1"/>
</dbReference>
<dbReference type="STRING" id="1685010.A0O34_17250"/>
<dbReference type="SUPFAM" id="SSF52172">
    <property type="entry name" value="CheY-like"/>
    <property type="match status" value="1"/>
</dbReference>
<sequence>MNIIIIEDEFRAAKSLQNLLLELKPDSKIIDVYDSIETSVEALSKGIKADLIFMDIQLSDGLSFEIFKQVEITFPVVFCTAFDQYMLDAFKSKGVDYVLKPFSRDDIAEALKKVDELKTFFQKNELPELEALLQKINQPQSSGKTSFLVFKNQKYTTIPTENIAYFYIHNEITHLMTFDKQQFQLSQTLGQVAEQVSQKQFFRVNRQYIINFTAIKEMEHYFQRKILVKLTVETPEQLLINKEKSHSFFTWLEDR</sequence>
<dbReference type="RefSeq" id="WP_066757387.1">
    <property type="nucleotide sequence ID" value="NZ_CP015199.1"/>
</dbReference>
<keyword evidence="4" id="KW-0238">DNA-binding</keyword>
<dbReference type="Pfam" id="PF00072">
    <property type="entry name" value="Response_reg"/>
    <property type="match status" value="1"/>
</dbReference>
<dbReference type="PROSITE" id="PS50110">
    <property type="entry name" value="RESPONSE_REGULATORY"/>
    <property type="match status" value="1"/>
</dbReference>
<name>A0A172XZA6_9FLAO</name>
<gene>
    <name evidence="4" type="ORF">A0O34_17250</name>
</gene>
<dbReference type="GO" id="GO:0000156">
    <property type="term" value="F:phosphorelay response regulator activity"/>
    <property type="evidence" value="ECO:0007669"/>
    <property type="project" value="InterPro"/>
</dbReference>
<evidence type="ECO:0000259" key="2">
    <source>
        <dbReference type="PROSITE" id="PS50110"/>
    </source>
</evidence>
<dbReference type="Proteomes" id="UP000077824">
    <property type="component" value="Chromosome"/>
</dbReference>
<organism evidence="4 5">
    <name type="scientific">Chryseobacterium glaciei</name>
    <dbReference type="NCBI Taxonomy" id="1685010"/>
    <lineage>
        <taxon>Bacteria</taxon>
        <taxon>Pseudomonadati</taxon>
        <taxon>Bacteroidota</taxon>
        <taxon>Flavobacteriia</taxon>
        <taxon>Flavobacteriales</taxon>
        <taxon>Weeksellaceae</taxon>
        <taxon>Chryseobacterium group</taxon>
        <taxon>Chryseobacterium</taxon>
    </lineage>
</organism>
<dbReference type="InterPro" id="IPR046947">
    <property type="entry name" value="LytR-like"/>
</dbReference>
<keyword evidence="1" id="KW-0597">Phosphoprotein</keyword>
<dbReference type="SMART" id="SM00448">
    <property type="entry name" value="REC"/>
    <property type="match status" value="1"/>
</dbReference>
<dbReference type="GO" id="GO:0003677">
    <property type="term" value="F:DNA binding"/>
    <property type="evidence" value="ECO:0007669"/>
    <property type="project" value="UniProtKB-KW"/>
</dbReference>
<dbReference type="Gene3D" id="3.40.50.2300">
    <property type="match status" value="1"/>
</dbReference>
<keyword evidence="5" id="KW-1185">Reference proteome</keyword>
<proteinExistence type="predicted"/>
<dbReference type="KEGG" id="chh:A0O34_17250"/>
<evidence type="ECO:0000256" key="1">
    <source>
        <dbReference type="PROSITE-ProRule" id="PRU00169"/>
    </source>
</evidence>
<feature type="modified residue" description="4-aspartylphosphate" evidence="1">
    <location>
        <position position="55"/>
    </location>
</feature>
<evidence type="ECO:0000313" key="5">
    <source>
        <dbReference type="Proteomes" id="UP000077824"/>
    </source>
</evidence>
<evidence type="ECO:0000259" key="3">
    <source>
        <dbReference type="PROSITE" id="PS50930"/>
    </source>
</evidence>
<dbReference type="PANTHER" id="PTHR37299">
    <property type="entry name" value="TRANSCRIPTIONAL REGULATOR-RELATED"/>
    <property type="match status" value="1"/>
</dbReference>
<dbReference type="Pfam" id="PF04397">
    <property type="entry name" value="LytTR"/>
    <property type="match status" value="1"/>
</dbReference>
<dbReference type="Gene3D" id="2.40.50.1020">
    <property type="entry name" value="LytTr DNA-binding domain"/>
    <property type="match status" value="1"/>
</dbReference>
<dbReference type="PANTHER" id="PTHR37299:SF1">
    <property type="entry name" value="STAGE 0 SPORULATION PROTEIN A HOMOLOG"/>
    <property type="match status" value="1"/>
</dbReference>